<feature type="transmembrane region" description="Helical" evidence="5">
    <location>
        <begin position="149"/>
        <end position="170"/>
    </location>
</feature>
<evidence type="ECO:0000256" key="2">
    <source>
        <dbReference type="ARBA" id="ARBA00022692"/>
    </source>
</evidence>
<keyword evidence="4 5" id="KW-0472">Membrane</keyword>
<evidence type="ECO:0000256" key="1">
    <source>
        <dbReference type="ARBA" id="ARBA00004141"/>
    </source>
</evidence>
<evidence type="ECO:0000256" key="5">
    <source>
        <dbReference type="SAM" id="Phobius"/>
    </source>
</evidence>
<evidence type="ECO:0000313" key="7">
    <source>
        <dbReference type="EMBL" id="MDQ0120306.1"/>
    </source>
</evidence>
<comment type="subcellular location">
    <subcellularLocation>
        <location evidence="1">Membrane</location>
        <topology evidence="1">Multi-pass membrane protein</topology>
    </subcellularLocation>
</comment>
<feature type="transmembrane region" description="Helical" evidence="5">
    <location>
        <begin position="14"/>
        <end position="33"/>
    </location>
</feature>
<accession>A0ABT9UKX6</accession>
<evidence type="ECO:0000313" key="8">
    <source>
        <dbReference type="Proteomes" id="UP001226389"/>
    </source>
</evidence>
<reference evidence="7 8" key="1">
    <citation type="submission" date="2023-07" db="EMBL/GenBank/DDBJ databases">
        <title>Sorghum-associated microbial communities from plants grown in Nebraska, USA.</title>
        <authorList>
            <person name="Schachtman D."/>
        </authorList>
    </citation>
    <scope>NUCLEOTIDE SEQUENCE [LARGE SCALE GENOMIC DNA]</scope>
    <source>
        <strain evidence="7 8">DS994</strain>
    </source>
</reference>
<proteinExistence type="predicted"/>
<organism evidence="7 8">
    <name type="scientific">Pseudarthrobacter defluvii</name>
    <dbReference type="NCBI Taxonomy" id="410837"/>
    <lineage>
        <taxon>Bacteria</taxon>
        <taxon>Bacillati</taxon>
        <taxon>Actinomycetota</taxon>
        <taxon>Actinomycetes</taxon>
        <taxon>Micrococcales</taxon>
        <taxon>Micrococcaceae</taxon>
        <taxon>Pseudarthrobacter</taxon>
    </lineage>
</organism>
<keyword evidence="8" id="KW-1185">Reference proteome</keyword>
<evidence type="ECO:0000256" key="3">
    <source>
        <dbReference type="ARBA" id="ARBA00022989"/>
    </source>
</evidence>
<feature type="transmembrane region" description="Helical" evidence="5">
    <location>
        <begin position="94"/>
        <end position="114"/>
    </location>
</feature>
<name>A0ABT9UKX6_9MICC</name>
<evidence type="ECO:0000259" key="6">
    <source>
        <dbReference type="Pfam" id="PF01794"/>
    </source>
</evidence>
<sequence>MAAMDEAMWAFGRVSGFVSLALFTASVLLGILNRSGRPLLVLPRFSISLLHRNIALLATVFLGLHVGSLLLDSFAKLNPVDIVVPFLGSFQPFWQGLGTVALDLVLAVVVTGLLRHRIGQRSFKAVHWLSYGVWPVAMAHALGNGTDVSSGWFLLLAAASAVAVAAALLWRLSPSFLETSHARQGNLP</sequence>
<dbReference type="EMBL" id="JAUSSY010000013">
    <property type="protein sequence ID" value="MDQ0120306.1"/>
    <property type="molecule type" value="Genomic_DNA"/>
</dbReference>
<protein>
    <submittedName>
        <fullName evidence="7">Ferric reductase</fullName>
    </submittedName>
</protein>
<feature type="transmembrane region" description="Helical" evidence="5">
    <location>
        <begin position="54"/>
        <end position="74"/>
    </location>
</feature>
<comment type="caution">
    <text evidence="7">The sequence shown here is derived from an EMBL/GenBank/DDBJ whole genome shotgun (WGS) entry which is preliminary data.</text>
</comment>
<evidence type="ECO:0000256" key="4">
    <source>
        <dbReference type="ARBA" id="ARBA00023136"/>
    </source>
</evidence>
<feature type="domain" description="Ferric oxidoreductase" evidence="6">
    <location>
        <begin position="15"/>
        <end position="137"/>
    </location>
</feature>
<dbReference type="Pfam" id="PF01794">
    <property type="entry name" value="Ferric_reduct"/>
    <property type="match status" value="1"/>
</dbReference>
<dbReference type="InterPro" id="IPR013130">
    <property type="entry name" value="Fe3_Rdtase_TM_dom"/>
</dbReference>
<feature type="transmembrane region" description="Helical" evidence="5">
    <location>
        <begin position="126"/>
        <end position="143"/>
    </location>
</feature>
<keyword evidence="2 5" id="KW-0812">Transmembrane</keyword>
<gene>
    <name evidence="7" type="ORF">J2T22_003505</name>
</gene>
<dbReference type="Proteomes" id="UP001226389">
    <property type="component" value="Unassembled WGS sequence"/>
</dbReference>
<keyword evidence="3 5" id="KW-1133">Transmembrane helix</keyword>